<dbReference type="EMBL" id="BMIU01000005">
    <property type="protein sequence ID" value="GGF26746.1"/>
    <property type="molecule type" value="Genomic_DNA"/>
</dbReference>
<keyword evidence="2" id="KW-1185">Reference proteome</keyword>
<proteinExistence type="predicted"/>
<gene>
    <name evidence="1" type="ORF">GCM10011339_13580</name>
</gene>
<name>A0ABQ1UUU9_9BACT</name>
<accession>A0ABQ1UUU9</accession>
<comment type="caution">
    <text evidence="1">The sequence shown here is derived from an EMBL/GenBank/DDBJ whole genome shotgun (WGS) entry which is preliminary data.</text>
</comment>
<dbReference type="Proteomes" id="UP000647339">
    <property type="component" value="Unassembled WGS sequence"/>
</dbReference>
<organism evidence="1 2">
    <name type="scientific">Echinicola rosea</name>
    <dbReference type="NCBI Taxonomy" id="1807691"/>
    <lineage>
        <taxon>Bacteria</taxon>
        <taxon>Pseudomonadati</taxon>
        <taxon>Bacteroidota</taxon>
        <taxon>Cytophagia</taxon>
        <taxon>Cytophagales</taxon>
        <taxon>Cyclobacteriaceae</taxon>
        <taxon>Echinicola</taxon>
    </lineage>
</organism>
<reference evidence="2" key="1">
    <citation type="journal article" date="2019" name="Int. J. Syst. Evol. Microbiol.">
        <title>The Global Catalogue of Microorganisms (GCM) 10K type strain sequencing project: providing services to taxonomists for standard genome sequencing and annotation.</title>
        <authorList>
            <consortium name="The Broad Institute Genomics Platform"/>
            <consortium name="The Broad Institute Genome Sequencing Center for Infectious Disease"/>
            <person name="Wu L."/>
            <person name="Ma J."/>
        </authorList>
    </citation>
    <scope>NUCLEOTIDE SEQUENCE [LARGE SCALE GENOMIC DNA]</scope>
    <source>
        <strain evidence="2">CGMCC 1.15407</strain>
    </source>
</reference>
<dbReference type="RefSeq" id="WP_137403930.1">
    <property type="nucleotide sequence ID" value="NZ_BMIU01000005.1"/>
</dbReference>
<evidence type="ECO:0000313" key="2">
    <source>
        <dbReference type="Proteomes" id="UP000647339"/>
    </source>
</evidence>
<protein>
    <submittedName>
        <fullName evidence="1">Uncharacterized protein</fullName>
    </submittedName>
</protein>
<evidence type="ECO:0000313" key="1">
    <source>
        <dbReference type="EMBL" id="GGF26746.1"/>
    </source>
</evidence>
<sequence length="192" mass="22222">MIKVNAFFITLLLAIVSVKGFGQEFHPSEEFLMTTVPDSLRSIDALYSSPNDRTNIYLTDKKGNVLKEFSVFIESYYDDSKVEEMAVPHLKHVRKVIRLSISHCPCYCDIDVHYWLLTHDGKWVALPVLTPPDYEASLTYLAYIFPEEKPNLIELHEYQDEVILGDGEPRFNQIADRTIKTLFWNGMTIEEN</sequence>